<reference evidence="9" key="2">
    <citation type="submission" date="2020-09" db="EMBL/GenBank/DDBJ databases">
        <authorList>
            <person name="Sun Q."/>
            <person name="Zhou Y."/>
        </authorList>
    </citation>
    <scope>NUCLEOTIDE SEQUENCE</scope>
    <source>
        <strain evidence="9">CGMCC 1.10998</strain>
    </source>
</reference>
<dbReference type="NCBIfam" id="NF008588">
    <property type="entry name" value="PRK11553.1"/>
    <property type="match status" value="1"/>
</dbReference>
<comment type="subcellular location">
    <subcellularLocation>
        <location evidence="1">Periplasm</location>
    </subcellularLocation>
</comment>
<keyword evidence="10" id="KW-1185">Reference proteome</keyword>
<feature type="signal peptide" evidence="7">
    <location>
        <begin position="1"/>
        <end position="20"/>
    </location>
</feature>
<evidence type="ECO:0000313" key="10">
    <source>
        <dbReference type="Proteomes" id="UP000637423"/>
    </source>
</evidence>
<organism evidence="9 10">
    <name type="scientific">Undibacterium terreum</name>
    <dbReference type="NCBI Taxonomy" id="1224302"/>
    <lineage>
        <taxon>Bacteria</taxon>
        <taxon>Pseudomonadati</taxon>
        <taxon>Pseudomonadota</taxon>
        <taxon>Betaproteobacteria</taxon>
        <taxon>Burkholderiales</taxon>
        <taxon>Oxalobacteraceae</taxon>
        <taxon>Undibacterium</taxon>
    </lineage>
</organism>
<evidence type="ECO:0000256" key="7">
    <source>
        <dbReference type="SAM" id="SignalP"/>
    </source>
</evidence>
<comment type="similarity">
    <text evidence="2">Belongs to the bacterial solute-binding protein SsuA/TauA family.</text>
</comment>
<comment type="function">
    <text evidence="5">Part of a binding-protein-dependent transport system for aliphatic sulfonates. Putative binding protein.</text>
</comment>
<evidence type="ECO:0000256" key="3">
    <source>
        <dbReference type="ARBA" id="ARBA00022448"/>
    </source>
</evidence>
<feature type="domain" description="Solute-binding protein family 3/N-terminal" evidence="8">
    <location>
        <begin position="25"/>
        <end position="242"/>
    </location>
</feature>
<evidence type="ECO:0000259" key="8">
    <source>
        <dbReference type="SMART" id="SM00062"/>
    </source>
</evidence>
<dbReference type="EMBL" id="BMED01000001">
    <property type="protein sequence ID" value="GGC64794.1"/>
    <property type="molecule type" value="Genomic_DNA"/>
</dbReference>
<evidence type="ECO:0000256" key="6">
    <source>
        <dbReference type="ARBA" id="ARBA00070228"/>
    </source>
</evidence>
<reference evidence="9" key="1">
    <citation type="journal article" date="2014" name="Int. J. Syst. Evol. Microbiol.">
        <title>Complete genome sequence of Corynebacterium casei LMG S-19264T (=DSM 44701T), isolated from a smear-ripened cheese.</title>
        <authorList>
            <consortium name="US DOE Joint Genome Institute (JGI-PGF)"/>
            <person name="Walter F."/>
            <person name="Albersmeier A."/>
            <person name="Kalinowski J."/>
            <person name="Ruckert C."/>
        </authorList>
    </citation>
    <scope>NUCLEOTIDE SEQUENCE</scope>
    <source>
        <strain evidence="9">CGMCC 1.10998</strain>
    </source>
</reference>
<dbReference type="SUPFAM" id="SSF53850">
    <property type="entry name" value="Periplasmic binding protein-like II"/>
    <property type="match status" value="1"/>
</dbReference>
<dbReference type="AlphaFoldDB" id="A0A916XD45"/>
<protein>
    <recommendedName>
        <fullName evidence="6">Putative aliphatic sulfonates-binding protein</fullName>
    </recommendedName>
</protein>
<dbReference type="InterPro" id="IPR001638">
    <property type="entry name" value="Solute-binding_3/MltF_N"/>
</dbReference>
<keyword evidence="3" id="KW-0813">Transport</keyword>
<proteinExistence type="inferred from homology"/>
<keyword evidence="4 7" id="KW-0732">Signal</keyword>
<gene>
    <name evidence="9" type="ORF">GCM10011396_09770</name>
</gene>
<dbReference type="CDD" id="cd13557">
    <property type="entry name" value="PBP2_SsuA"/>
    <property type="match status" value="1"/>
</dbReference>
<name>A0A916XD45_9BURK</name>
<dbReference type="GO" id="GO:0042626">
    <property type="term" value="F:ATPase-coupled transmembrane transporter activity"/>
    <property type="evidence" value="ECO:0007669"/>
    <property type="project" value="InterPro"/>
</dbReference>
<dbReference type="InterPro" id="IPR010067">
    <property type="entry name" value="ABC_SsuA_sub-bd"/>
</dbReference>
<dbReference type="Proteomes" id="UP000637423">
    <property type="component" value="Unassembled WGS sequence"/>
</dbReference>
<evidence type="ECO:0000256" key="5">
    <source>
        <dbReference type="ARBA" id="ARBA00055538"/>
    </source>
</evidence>
<dbReference type="Pfam" id="PF09084">
    <property type="entry name" value="NMT1"/>
    <property type="match status" value="1"/>
</dbReference>
<feature type="chain" id="PRO_5037595434" description="Putative aliphatic sulfonates-binding protein" evidence="7">
    <location>
        <begin position="21"/>
        <end position="315"/>
    </location>
</feature>
<sequence length="315" mass="33856">MNMKKWITALLLAAPLLAQGASPTAITIGYQKSSGLLAILKNQGTLEKAFAAQSLQIKWIEFPAGPQILEALNAGSIDFGSTGAPPPVFAQAAGIDLLYVGAEPAPVNSEAIFVPKDSALRAVADLKGKRIAFQKGSGSHFLLASALQKAGLKLGDIVPIYLSPSEARAAFVSGNIDAWVVWDPYFASAQKSYQVRVLSDYQGLPQANGFYLASRRFAEQSPKTVAALLEQVALTGQWANQHQHEVSAMLAPTMGLPIEIVETWQRRTRYGAIPVSTDIAANQQRVADLFYEQKLIPKAVSVAGKVWVWQRGGGR</sequence>
<dbReference type="PANTHER" id="PTHR30024">
    <property type="entry name" value="ALIPHATIC SULFONATES-BINDING PROTEIN-RELATED"/>
    <property type="match status" value="1"/>
</dbReference>
<dbReference type="GO" id="GO:0042597">
    <property type="term" value="C:periplasmic space"/>
    <property type="evidence" value="ECO:0007669"/>
    <property type="project" value="UniProtKB-SubCell"/>
</dbReference>
<dbReference type="PANTHER" id="PTHR30024:SF42">
    <property type="entry name" value="ALIPHATIC SULFONATES-BINDING PROTEIN-RELATED"/>
    <property type="match status" value="1"/>
</dbReference>
<dbReference type="GO" id="GO:0016020">
    <property type="term" value="C:membrane"/>
    <property type="evidence" value="ECO:0007669"/>
    <property type="project" value="InterPro"/>
</dbReference>
<evidence type="ECO:0000256" key="2">
    <source>
        <dbReference type="ARBA" id="ARBA00010742"/>
    </source>
</evidence>
<evidence type="ECO:0000256" key="1">
    <source>
        <dbReference type="ARBA" id="ARBA00004418"/>
    </source>
</evidence>
<accession>A0A916XD45</accession>
<dbReference type="FunFam" id="3.40.190.10:FF:000050">
    <property type="entry name" value="Sulfonate ABC transporter substrate-binding protein"/>
    <property type="match status" value="1"/>
</dbReference>
<evidence type="ECO:0000256" key="4">
    <source>
        <dbReference type="ARBA" id="ARBA00022729"/>
    </source>
</evidence>
<comment type="caution">
    <text evidence="9">The sequence shown here is derived from an EMBL/GenBank/DDBJ whole genome shotgun (WGS) entry which is preliminary data.</text>
</comment>
<dbReference type="NCBIfam" id="TIGR01728">
    <property type="entry name" value="SsuA_fam"/>
    <property type="match status" value="1"/>
</dbReference>
<dbReference type="Gene3D" id="3.40.190.10">
    <property type="entry name" value="Periplasmic binding protein-like II"/>
    <property type="match status" value="2"/>
</dbReference>
<dbReference type="SMART" id="SM00062">
    <property type="entry name" value="PBPb"/>
    <property type="match status" value="1"/>
</dbReference>
<dbReference type="InterPro" id="IPR015168">
    <property type="entry name" value="SsuA/THI5"/>
</dbReference>
<evidence type="ECO:0000313" key="9">
    <source>
        <dbReference type="EMBL" id="GGC64794.1"/>
    </source>
</evidence>